<reference evidence="3" key="1">
    <citation type="submission" date="2021-04" db="EMBL/GenBank/DDBJ databases">
        <authorList>
            <person name="Tunstrom K."/>
        </authorList>
    </citation>
    <scope>NUCLEOTIDE SEQUENCE</scope>
</reference>
<keyword evidence="2" id="KW-0472">Membrane</keyword>
<dbReference type="Proteomes" id="UP000691718">
    <property type="component" value="Unassembled WGS sequence"/>
</dbReference>
<gene>
    <name evidence="3" type="ORF">PAPOLLO_LOCUS24097</name>
</gene>
<sequence length="150" mass="15696">MYINLTLRLKRMVFTVLIFVGNRPAAYQTGAGKQFVFMTGNINNKIKSENGGGGAGGLWMAGVVGGGALAVVATALAVCCYCRRRAPSRRTHLHLQQMACSNGAGSVGKPAGGESPAAGVTRLPGNWALPAGPRGYNAARPGRLRERAQR</sequence>
<proteinExistence type="predicted"/>
<evidence type="ECO:0000256" key="1">
    <source>
        <dbReference type="SAM" id="MobiDB-lite"/>
    </source>
</evidence>
<evidence type="ECO:0000313" key="4">
    <source>
        <dbReference type="Proteomes" id="UP000691718"/>
    </source>
</evidence>
<protein>
    <submittedName>
        <fullName evidence="3">(apollo) hypothetical protein</fullName>
    </submittedName>
</protein>
<dbReference type="AlphaFoldDB" id="A0A8S3XYP6"/>
<name>A0A8S3XYP6_PARAO</name>
<evidence type="ECO:0000256" key="2">
    <source>
        <dbReference type="SAM" id="Phobius"/>
    </source>
</evidence>
<evidence type="ECO:0000313" key="3">
    <source>
        <dbReference type="EMBL" id="CAG5048094.1"/>
    </source>
</evidence>
<keyword evidence="2" id="KW-1133">Transmembrane helix</keyword>
<comment type="caution">
    <text evidence="3">The sequence shown here is derived from an EMBL/GenBank/DDBJ whole genome shotgun (WGS) entry which is preliminary data.</text>
</comment>
<feature type="transmembrane region" description="Helical" evidence="2">
    <location>
        <begin position="58"/>
        <end position="82"/>
    </location>
</feature>
<accession>A0A8S3XYP6</accession>
<keyword evidence="2" id="KW-0812">Transmembrane</keyword>
<feature type="region of interest" description="Disordered" evidence="1">
    <location>
        <begin position="130"/>
        <end position="150"/>
    </location>
</feature>
<keyword evidence="4" id="KW-1185">Reference proteome</keyword>
<organism evidence="3 4">
    <name type="scientific">Parnassius apollo</name>
    <name type="common">Apollo butterfly</name>
    <name type="synonym">Papilio apollo</name>
    <dbReference type="NCBI Taxonomy" id="110799"/>
    <lineage>
        <taxon>Eukaryota</taxon>
        <taxon>Metazoa</taxon>
        <taxon>Ecdysozoa</taxon>
        <taxon>Arthropoda</taxon>
        <taxon>Hexapoda</taxon>
        <taxon>Insecta</taxon>
        <taxon>Pterygota</taxon>
        <taxon>Neoptera</taxon>
        <taxon>Endopterygota</taxon>
        <taxon>Lepidoptera</taxon>
        <taxon>Glossata</taxon>
        <taxon>Ditrysia</taxon>
        <taxon>Papilionoidea</taxon>
        <taxon>Papilionidae</taxon>
        <taxon>Parnassiinae</taxon>
        <taxon>Parnassini</taxon>
        <taxon>Parnassius</taxon>
        <taxon>Parnassius</taxon>
    </lineage>
</organism>
<dbReference type="EMBL" id="CAJQZP010001459">
    <property type="protein sequence ID" value="CAG5048094.1"/>
    <property type="molecule type" value="Genomic_DNA"/>
</dbReference>
<dbReference type="OrthoDB" id="6514358at2759"/>